<dbReference type="Gene3D" id="2.180.10.10">
    <property type="entry name" value="RHS repeat-associated core"/>
    <property type="match status" value="1"/>
</dbReference>
<evidence type="ECO:0000256" key="1">
    <source>
        <dbReference type="ARBA" id="ARBA00022737"/>
    </source>
</evidence>
<sequence length="433" mass="47800">LLTNYNGTSITYDASGNPTKWKNASNLYWKGGRLTLVSLEGTNANEVSFSYNSAGIRTKKHFAGGAGMVPYYTDVYTVDGSRILSEVRTDDQLYTVVRTLYYIYDASGSVIGMEYNGAKYWYDKNLQGDIVGIRNASGTLVAQYVYDAWGKNLQITDKDGNDVSGNPDHIANINPFRYRGYYYDVETGWYYLNARYYDPNVGRFLSPDTILGANGGLQGYNLFAYCNNNPVMFADATGYALHRANTAYAILETDGRAYIGVCMNSVSISKAIEETLKSFEEEQPKRSRYQNSDGSYSLYDNKRFNPDSVYHEQLFVVDTANPSFNVNKSKANVFGAGFTAYKGGWETEYIDLSLLDFGQGKIAAGFDSEYIGVSAIATAWAPSVSFSFFGLFDIKVGANLGSVGFEANKTSNDFTLGGAALFGFSINISWGIK</sequence>
<dbReference type="InterPro" id="IPR056823">
    <property type="entry name" value="TEN-like_YD-shell"/>
</dbReference>
<organism evidence="3 4">
    <name type="scientific">Coprobacter fastidiosus</name>
    <dbReference type="NCBI Taxonomy" id="1099853"/>
    <lineage>
        <taxon>Bacteria</taxon>
        <taxon>Pseudomonadati</taxon>
        <taxon>Bacteroidota</taxon>
        <taxon>Bacteroidia</taxon>
        <taxon>Bacteroidales</taxon>
        <taxon>Barnesiellaceae</taxon>
        <taxon>Coprobacter</taxon>
    </lineage>
</organism>
<comment type="caution">
    <text evidence="3">The sequence shown here is derived from an EMBL/GenBank/DDBJ whole genome shotgun (WGS) entry which is preliminary data.</text>
</comment>
<accession>A0A354M634</accession>
<dbReference type="InterPro" id="IPR050708">
    <property type="entry name" value="T6SS_VgrG/RHS"/>
</dbReference>
<dbReference type="NCBIfam" id="TIGR03696">
    <property type="entry name" value="Rhs_assc_core"/>
    <property type="match status" value="1"/>
</dbReference>
<proteinExistence type="predicted"/>
<dbReference type="AlphaFoldDB" id="A0A354M634"/>
<dbReference type="Pfam" id="PF25023">
    <property type="entry name" value="TEN_YD-shell"/>
    <property type="match status" value="1"/>
</dbReference>
<feature type="domain" description="Teneurin-like YD-shell" evidence="2">
    <location>
        <begin position="99"/>
        <end position="231"/>
    </location>
</feature>
<dbReference type="EMBL" id="DNWC01000167">
    <property type="protein sequence ID" value="HBJ09973.1"/>
    <property type="molecule type" value="Genomic_DNA"/>
</dbReference>
<dbReference type="Proteomes" id="UP000262954">
    <property type="component" value="Unassembled WGS sequence"/>
</dbReference>
<evidence type="ECO:0000313" key="3">
    <source>
        <dbReference type="EMBL" id="HBJ09973.1"/>
    </source>
</evidence>
<dbReference type="InterPro" id="IPR022385">
    <property type="entry name" value="Rhs_assc_core"/>
</dbReference>
<dbReference type="PANTHER" id="PTHR32305">
    <property type="match status" value="1"/>
</dbReference>
<protein>
    <recommendedName>
        <fullName evidence="2">Teneurin-like YD-shell domain-containing protein</fullName>
    </recommendedName>
</protein>
<keyword evidence="1" id="KW-0677">Repeat</keyword>
<evidence type="ECO:0000313" key="4">
    <source>
        <dbReference type="Proteomes" id="UP000262954"/>
    </source>
</evidence>
<reference evidence="3 4" key="1">
    <citation type="journal article" date="2018" name="Nat. Biotechnol.">
        <title>A standardized bacterial taxonomy based on genome phylogeny substantially revises the tree of life.</title>
        <authorList>
            <person name="Parks D.H."/>
            <person name="Chuvochina M."/>
            <person name="Waite D.W."/>
            <person name="Rinke C."/>
            <person name="Skarshewski A."/>
            <person name="Chaumeil P.A."/>
            <person name="Hugenholtz P."/>
        </authorList>
    </citation>
    <scope>NUCLEOTIDE SEQUENCE [LARGE SCALE GENOMIC DNA]</scope>
    <source>
        <strain evidence="3">UBA11482</strain>
    </source>
</reference>
<feature type="non-terminal residue" evidence="3">
    <location>
        <position position="1"/>
    </location>
</feature>
<evidence type="ECO:0000259" key="2">
    <source>
        <dbReference type="Pfam" id="PF25023"/>
    </source>
</evidence>
<name>A0A354M634_9BACT</name>
<gene>
    <name evidence="3" type="ORF">DDY73_13330</name>
</gene>
<dbReference type="PANTHER" id="PTHR32305:SF17">
    <property type="entry name" value="TRNA NUCLEASE WAPA"/>
    <property type="match status" value="1"/>
</dbReference>